<keyword evidence="4" id="KW-0238">DNA-binding</keyword>
<dbReference type="CDD" id="cd00167">
    <property type="entry name" value="SANT"/>
    <property type="match status" value="2"/>
</dbReference>
<keyword evidence="5" id="KW-0010">Activator</keyword>
<dbReference type="Pfam" id="PF00249">
    <property type="entry name" value="Myb_DNA-binding"/>
    <property type="match status" value="2"/>
</dbReference>
<evidence type="ECO:0000256" key="4">
    <source>
        <dbReference type="ARBA" id="ARBA00023125"/>
    </source>
</evidence>
<dbReference type="GO" id="GO:0045893">
    <property type="term" value="P:positive regulation of DNA-templated transcription"/>
    <property type="evidence" value="ECO:0007669"/>
    <property type="project" value="UniProtKB-ARBA"/>
</dbReference>
<evidence type="ECO:0000256" key="8">
    <source>
        <dbReference type="SAM" id="MobiDB-lite"/>
    </source>
</evidence>
<evidence type="ECO:0000259" key="9">
    <source>
        <dbReference type="PROSITE" id="PS50090"/>
    </source>
</evidence>
<protein>
    <submittedName>
        <fullName evidence="11">Uncharacterized protein</fullName>
    </submittedName>
</protein>
<dbReference type="PANTHER" id="PTHR47997:SF44">
    <property type="entry name" value="TRANSCRIPTION FACTOR MYB46"/>
    <property type="match status" value="1"/>
</dbReference>
<evidence type="ECO:0000256" key="6">
    <source>
        <dbReference type="ARBA" id="ARBA00023163"/>
    </source>
</evidence>
<dbReference type="SUPFAM" id="SSF46689">
    <property type="entry name" value="Homeodomain-like"/>
    <property type="match status" value="1"/>
</dbReference>
<comment type="caution">
    <text evidence="11">The sequence shown here is derived from an EMBL/GenBank/DDBJ whole genome shotgun (WGS) entry which is preliminary data.</text>
</comment>
<sequence>MRKPEASGKNNVNNINKFRKGLWSPEEDDKLMNYMLNNGQGCWSDVARNAGLQRCGKSCRLRWINYLRPDLKRGAFSPQEEEMIIHLHSLLGNRWSQIAARLPGRTDNEIKNFWNSTIKKRLKNLQSSNASPNTSDSSSEPSKDVMGGLISTMQEQGIFSMNMDPSLSSSSSLATSMKAMILNTMMDPLLPMLDYDHGLNMYGGASGYESITAPPCMAQVGVLNSGDHGFYGEGIFEGINVEIPPLESVSCMEENAKTQNIQDNNTDKYSYSSPVNSLYHKNCNITSNNKTDSIAADQMGNLWHGSEELKVGEWDLEELMKDVSAFPFLDFQ</sequence>
<keyword evidence="6" id="KW-0804">Transcription</keyword>
<keyword evidence="12" id="KW-1185">Reference proteome</keyword>
<dbReference type="AlphaFoldDB" id="A0A8T2Y1F3"/>
<name>A0A8T2Y1F3_POPDE</name>
<dbReference type="GO" id="GO:0003690">
    <property type="term" value="F:double-stranded DNA binding"/>
    <property type="evidence" value="ECO:0007669"/>
    <property type="project" value="UniProtKB-ARBA"/>
</dbReference>
<proteinExistence type="predicted"/>
<dbReference type="EMBL" id="JACEGQ020000009">
    <property type="protein sequence ID" value="KAH8498945.1"/>
    <property type="molecule type" value="Genomic_DNA"/>
</dbReference>
<evidence type="ECO:0000256" key="7">
    <source>
        <dbReference type="ARBA" id="ARBA00023242"/>
    </source>
</evidence>
<feature type="domain" description="HTH myb-type" evidence="10">
    <location>
        <begin position="15"/>
        <end position="67"/>
    </location>
</feature>
<organism evidence="11 12">
    <name type="scientific">Populus deltoides</name>
    <name type="common">Eastern poplar</name>
    <name type="synonym">Eastern cottonwood</name>
    <dbReference type="NCBI Taxonomy" id="3696"/>
    <lineage>
        <taxon>Eukaryota</taxon>
        <taxon>Viridiplantae</taxon>
        <taxon>Streptophyta</taxon>
        <taxon>Embryophyta</taxon>
        <taxon>Tracheophyta</taxon>
        <taxon>Spermatophyta</taxon>
        <taxon>Magnoliopsida</taxon>
        <taxon>eudicotyledons</taxon>
        <taxon>Gunneridae</taxon>
        <taxon>Pentapetalae</taxon>
        <taxon>rosids</taxon>
        <taxon>fabids</taxon>
        <taxon>Malpighiales</taxon>
        <taxon>Salicaceae</taxon>
        <taxon>Saliceae</taxon>
        <taxon>Populus</taxon>
    </lineage>
</organism>
<dbReference type="Proteomes" id="UP000807159">
    <property type="component" value="Chromosome 9"/>
</dbReference>
<dbReference type="PROSITE" id="PS51294">
    <property type="entry name" value="HTH_MYB"/>
    <property type="match status" value="2"/>
</dbReference>
<dbReference type="InterPro" id="IPR009057">
    <property type="entry name" value="Homeodomain-like_sf"/>
</dbReference>
<dbReference type="InterPro" id="IPR001005">
    <property type="entry name" value="SANT/Myb"/>
</dbReference>
<evidence type="ECO:0000313" key="12">
    <source>
        <dbReference type="Proteomes" id="UP000807159"/>
    </source>
</evidence>
<dbReference type="SMART" id="SM00717">
    <property type="entry name" value="SANT"/>
    <property type="match status" value="2"/>
</dbReference>
<reference evidence="11" key="1">
    <citation type="journal article" date="2021" name="J. Hered.">
        <title>Genome Assembly of Salicaceae Populus deltoides (Eastern Cottonwood) I-69 Based on Nanopore Sequencing and Hi-C Technologies.</title>
        <authorList>
            <person name="Bai S."/>
            <person name="Wu H."/>
            <person name="Zhang J."/>
            <person name="Pan Z."/>
            <person name="Zhao W."/>
            <person name="Li Z."/>
            <person name="Tong C."/>
        </authorList>
    </citation>
    <scope>NUCLEOTIDE SEQUENCE</scope>
    <source>
        <tissue evidence="11">Leaf</tissue>
    </source>
</reference>
<dbReference type="GO" id="GO:2000652">
    <property type="term" value="P:regulation of secondary cell wall biogenesis"/>
    <property type="evidence" value="ECO:0007669"/>
    <property type="project" value="UniProtKB-ARBA"/>
</dbReference>
<evidence type="ECO:0000256" key="1">
    <source>
        <dbReference type="ARBA" id="ARBA00004123"/>
    </source>
</evidence>
<evidence type="ECO:0000313" key="11">
    <source>
        <dbReference type="EMBL" id="KAH8498945.1"/>
    </source>
</evidence>
<feature type="domain" description="HTH myb-type" evidence="10">
    <location>
        <begin position="68"/>
        <end position="122"/>
    </location>
</feature>
<keyword evidence="3" id="KW-0805">Transcription regulation</keyword>
<comment type="subcellular location">
    <subcellularLocation>
        <location evidence="1">Nucleus</location>
    </subcellularLocation>
</comment>
<dbReference type="InterPro" id="IPR017930">
    <property type="entry name" value="Myb_dom"/>
</dbReference>
<dbReference type="InterPro" id="IPR051953">
    <property type="entry name" value="Plant_SW-associated_TFs"/>
</dbReference>
<dbReference type="Gene3D" id="1.10.10.60">
    <property type="entry name" value="Homeodomain-like"/>
    <property type="match status" value="2"/>
</dbReference>
<keyword evidence="2" id="KW-0677">Repeat</keyword>
<evidence type="ECO:0000259" key="10">
    <source>
        <dbReference type="PROSITE" id="PS51294"/>
    </source>
</evidence>
<feature type="compositionally biased region" description="Low complexity" evidence="8">
    <location>
        <begin position="127"/>
        <end position="140"/>
    </location>
</feature>
<evidence type="ECO:0000256" key="2">
    <source>
        <dbReference type="ARBA" id="ARBA00022737"/>
    </source>
</evidence>
<dbReference type="GO" id="GO:0005634">
    <property type="term" value="C:nucleus"/>
    <property type="evidence" value="ECO:0007669"/>
    <property type="project" value="UniProtKB-SubCell"/>
</dbReference>
<dbReference type="PANTHER" id="PTHR47997">
    <property type="entry name" value="MYB DOMAIN PROTEIN 55"/>
    <property type="match status" value="1"/>
</dbReference>
<feature type="domain" description="Myb-like" evidence="9">
    <location>
        <begin position="15"/>
        <end position="67"/>
    </location>
</feature>
<dbReference type="SMR" id="A0A8T2Y1F3"/>
<dbReference type="FunFam" id="1.10.10.60:FF:000077">
    <property type="entry name" value="MYB transcription factor"/>
    <property type="match status" value="1"/>
</dbReference>
<evidence type="ECO:0000256" key="3">
    <source>
        <dbReference type="ARBA" id="ARBA00023015"/>
    </source>
</evidence>
<feature type="region of interest" description="Disordered" evidence="8">
    <location>
        <begin position="124"/>
        <end position="146"/>
    </location>
</feature>
<evidence type="ECO:0000256" key="5">
    <source>
        <dbReference type="ARBA" id="ARBA00023159"/>
    </source>
</evidence>
<feature type="domain" description="Myb-like" evidence="9">
    <location>
        <begin position="68"/>
        <end position="118"/>
    </location>
</feature>
<accession>A0A8T2Y1F3</accession>
<dbReference type="FunFam" id="1.10.10.60:FF:000269">
    <property type="entry name" value="Transcription factor MYB46"/>
    <property type="match status" value="1"/>
</dbReference>
<dbReference type="PROSITE" id="PS50090">
    <property type="entry name" value="MYB_LIKE"/>
    <property type="match status" value="2"/>
</dbReference>
<dbReference type="GO" id="GO:0043565">
    <property type="term" value="F:sequence-specific DNA binding"/>
    <property type="evidence" value="ECO:0007669"/>
    <property type="project" value="UniProtKB-ARBA"/>
</dbReference>
<keyword evidence="7" id="KW-0539">Nucleus</keyword>
<gene>
    <name evidence="11" type="ORF">H0E87_017747</name>
</gene>